<comment type="caution">
    <text evidence="1">The sequence shown here is derived from an EMBL/GenBank/DDBJ whole genome shotgun (WGS) entry which is preliminary data.</text>
</comment>
<name>A0AAU9JDD5_9CILI</name>
<evidence type="ECO:0008006" key="3">
    <source>
        <dbReference type="Google" id="ProtNLM"/>
    </source>
</evidence>
<organism evidence="1 2">
    <name type="scientific">Blepharisma stoltei</name>
    <dbReference type="NCBI Taxonomy" id="1481888"/>
    <lineage>
        <taxon>Eukaryota</taxon>
        <taxon>Sar</taxon>
        <taxon>Alveolata</taxon>
        <taxon>Ciliophora</taxon>
        <taxon>Postciliodesmatophora</taxon>
        <taxon>Heterotrichea</taxon>
        <taxon>Heterotrichida</taxon>
        <taxon>Blepharismidae</taxon>
        <taxon>Blepharisma</taxon>
    </lineage>
</organism>
<evidence type="ECO:0000313" key="1">
    <source>
        <dbReference type="EMBL" id="CAG9318761.1"/>
    </source>
</evidence>
<sequence>MTDLYPENHNFFAFVRDCVIALINKVGTRETSVKLGVSIPALELILQSREEAYTPRTYKKERPDPDVKFENLLEEVEGEEDEIRILPDGRRHYPAGFKKKVVNAYMSSKDFIGTAKQFDISSTLLQNWIFKVQDGENLNDNPGKKR</sequence>
<proteinExistence type="predicted"/>
<keyword evidence="2" id="KW-1185">Reference proteome</keyword>
<dbReference type="AlphaFoldDB" id="A0AAU9JDD5"/>
<dbReference type="EMBL" id="CAJZBQ010000021">
    <property type="protein sequence ID" value="CAG9318761.1"/>
    <property type="molecule type" value="Genomic_DNA"/>
</dbReference>
<protein>
    <recommendedName>
        <fullName evidence="3">Transposase</fullName>
    </recommendedName>
</protein>
<gene>
    <name evidence="1" type="ORF">BSTOLATCC_MIC22128</name>
</gene>
<dbReference type="SUPFAM" id="SSF48295">
    <property type="entry name" value="TrpR-like"/>
    <property type="match status" value="1"/>
</dbReference>
<dbReference type="Gene3D" id="1.10.10.60">
    <property type="entry name" value="Homeodomain-like"/>
    <property type="match status" value="1"/>
</dbReference>
<accession>A0AAU9JDD5</accession>
<dbReference type="InterPro" id="IPR010921">
    <property type="entry name" value="Trp_repressor/repl_initiator"/>
</dbReference>
<evidence type="ECO:0000313" key="2">
    <source>
        <dbReference type="Proteomes" id="UP001162131"/>
    </source>
</evidence>
<reference evidence="1" key="1">
    <citation type="submission" date="2021-09" db="EMBL/GenBank/DDBJ databases">
        <authorList>
            <consortium name="AG Swart"/>
            <person name="Singh M."/>
            <person name="Singh A."/>
            <person name="Seah K."/>
            <person name="Emmerich C."/>
        </authorList>
    </citation>
    <scope>NUCLEOTIDE SEQUENCE</scope>
    <source>
        <strain evidence="1">ATCC30299</strain>
    </source>
</reference>
<dbReference type="Proteomes" id="UP001162131">
    <property type="component" value="Unassembled WGS sequence"/>
</dbReference>
<dbReference type="GO" id="GO:0043565">
    <property type="term" value="F:sequence-specific DNA binding"/>
    <property type="evidence" value="ECO:0007669"/>
    <property type="project" value="InterPro"/>
</dbReference>